<sequence length="139" mass="14933">MGELRETAALLGFYGDDLDPEELTAGLGSAPTVGVRKRGIWRTSLGAEKIAPTGSWRIEADRCSPGDLDGQIRALLEPLTRDFGVWRGFSKRFGGRIFAGAFLGSGNDGLKLEADTIAALAERGLYLDLDIYAPEDTAE</sequence>
<dbReference type="RefSeq" id="WP_183999123.1">
    <property type="nucleotide sequence ID" value="NZ_JACIEH010000003.1"/>
</dbReference>
<reference evidence="1 2" key="1">
    <citation type="submission" date="2020-08" db="EMBL/GenBank/DDBJ databases">
        <title>Genomic Encyclopedia of Type Strains, Phase IV (KMG-IV): sequencing the most valuable type-strain genomes for metagenomic binning, comparative biology and taxonomic classification.</title>
        <authorList>
            <person name="Goeker M."/>
        </authorList>
    </citation>
    <scope>NUCLEOTIDE SEQUENCE [LARGE SCALE GENOMIC DNA]</scope>
    <source>
        <strain evidence="1 2">DSM 101806</strain>
    </source>
</reference>
<dbReference type="Pfam" id="PF14106">
    <property type="entry name" value="DUF4279"/>
    <property type="match status" value="1"/>
</dbReference>
<dbReference type="InterPro" id="IPR025459">
    <property type="entry name" value="DUF4279"/>
</dbReference>
<dbReference type="Proteomes" id="UP000557392">
    <property type="component" value="Unassembled WGS sequence"/>
</dbReference>
<organism evidence="1 2">
    <name type="scientific">Sphingomonas kyeonggiensis</name>
    <dbReference type="NCBI Taxonomy" id="1268553"/>
    <lineage>
        <taxon>Bacteria</taxon>
        <taxon>Pseudomonadati</taxon>
        <taxon>Pseudomonadota</taxon>
        <taxon>Alphaproteobacteria</taxon>
        <taxon>Sphingomonadales</taxon>
        <taxon>Sphingomonadaceae</taxon>
        <taxon>Sphingomonas</taxon>
    </lineage>
</organism>
<dbReference type="EMBL" id="JACIEH010000003">
    <property type="protein sequence ID" value="MBB4099757.1"/>
    <property type="molecule type" value="Genomic_DNA"/>
</dbReference>
<evidence type="ECO:0000313" key="1">
    <source>
        <dbReference type="EMBL" id="MBB4099757.1"/>
    </source>
</evidence>
<dbReference type="AlphaFoldDB" id="A0A7W6NXK6"/>
<protein>
    <recommendedName>
        <fullName evidence="3">DUF4279 domain-containing protein</fullName>
    </recommendedName>
</protein>
<evidence type="ECO:0000313" key="2">
    <source>
        <dbReference type="Proteomes" id="UP000557392"/>
    </source>
</evidence>
<gene>
    <name evidence="1" type="ORF">GGR46_003329</name>
</gene>
<accession>A0A7W6NXK6</accession>
<keyword evidence="2" id="KW-1185">Reference proteome</keyword>
<name>A0A7W6NXK6_9SPHN</name>
<evidence type="ECO:0008006" key="3">
    <source>
        <dbReference type="Google" id="ProtNLM"/>
    </source>
</evidence>
<comment type="caution">
    <text evidence="1">The sequence shown here is derived from an EMBL/GenBank/DDBJ whole genome shotgun (WGS) entry which is preliminary data.</text>
</comment>
<proteinExistence type="predicted"/>